<gene>
    <name evidence="1" type="ORF">AT959_00065</name>
</gene>
<evidence type="ECO:0000313" key="2">
    <source>
        <dbReference type="Proteomes" id="UP000070186"/>
    </source>
</evidence>
<proteinExistence type="predicted"/>
<dbReference type="Proteomes" id="UP000070186">
    <property type="component" value="Unassembled WGS sequence"/>
</dbReference>
<protein>
    <submittedName>
        <fullName evidence="1">Uncharacterized protein</fullName>
    </submittedName>
</protein>
<dbReference type="EMBL" id="LODL01000002">
    <property type="protein sequence ID" value="KXB32638.1"/>
    <property type="molecule type" value="Genomic_DNA"/>
</dbReference>
<name>A0A133XNY1_9RHOO</name>
<dbReference type="AlphaFoldDB" id="A0A133XNY1"/>
<evidence type="ECO:0000313" key="1">
    <source>
        <dbReference type="EMBL" id="KXB32638.1"/>
    </source>
</evidence>
<comment type="caution">
    <text evidence="1">The sequence shown here is derived from an EMBL/GenBank/DDBJ whole genome shotgun (WGS) entry which is preliminary data.</text>
</comment>
<reference evidence="1 2" key="1">
    <citation type="submission" date="2015-12" db="EMBL/GenBank/DDBJ databases">
        <title>Nitrous oxide reduction kinetics distinguish bacteria harboring typical versus atypical NosZ.</title>
        <authorList>
            <person name="Yoon S."/>
            <person name="Nissen S."/>
            <person name="Park D."/>
            <person name="Sanford R.A."/>
            <person name="Loeffler F.E."/>
        </authorList>
    </citation>
    <scope>NUCLEOTIDE SEQUENCE [LARGE SCALE GENOMIC DNA]</scope>
    <source>
        <strain evidence="1 2">ATCC BAA-841</strain>
    </source>
</reference>
<accession>A0A133XNY1</accession>
<organism evidence="1 2">
    <name type="scientific">Dechloromonas denitrificans</name>
    <dbReference type="NCBI Taxonomy" id="281362"/>
    <lineage>
        <taxon>Bacteria</taxon>
        <taxon>Pseudomonadati</taxon>
        <taxon>Pseudomonadota</taxon>
        <taxon>Betaproteobacteria</taxon>
        <taxon>Rhodocyclales</taxon>
        <taxon>Azonexaceae</taxon>
        <taxon>Dechloromonas</taxon>
    </lineage>
</organism>
<sequence>MMQLTQTDLSTLEATATTAAAYLDACDSGAKFVRLDPTYYQACGRLLLLIFSATDANRSFPSLVKQSAAARDALESVDIGRHIELSRLAYYPQLSVILNRAAA</sequence>
<dbReference type="RefSeq" id="WP_066879085.1">
    <property type="nucleotide sequence ID" value="NZ_LODL01000002.1"/>
</dbReference>
<keyword evidence="2" id="KW-1185">Reference proteome</keyword>